<dbReference type="InterPro" id="IPR050263">
    <property type="entry name" value="Bact_Fimbrial_Adh_Pro"/>
</dbReference>
<evidence type="ECO:0000259" key="1">
    <source>
        <dbReference type="Pfam" id="PF00419"/>
    </source>
</evidence>
<reference evidence="2" key="1">
    <citation type="submission" date="2022-09" db="EMBL/GenBank/DDBJ databases">
        <title>Intensive care unit water sources are persistently colonized with multi-drug resistant bacteria and are the site of extensive horizontal gene transfer of antibiotic resistance genes.</title>
        <authorList>
            <person name="Diorio-Toth L."/>
        </authorList>
    </citation>
    <scope>NUCLEOTIDE SEQUENCE</scope>
    <source>
        <strain evidence="2">GD03936</strain>
    </source>
</reference>
<proteinExistence type="predicted"/>
<dbReference type="GO" id="GO:0043709">
    <property type="term" value="P:cell adhesion involved in single-species biofilm formation"/>
    <property type="evidence" value="ECO:0007669"/>
    <property type="project" value="TreeGrafter"/>
</dbReference>
<dbReference type="PANTHER" id="PTHR33420:SF33">
    <property type="entry name" value="MINOR FIMBRIAL SUBUNIT"/>
    <property type="match status" value="1"/>
</dbReference>
<protein>
    <submittedName>
        <fullName evidence="2">Fimbrial protein</fullName>
    </submittedName>
</protein>
<dbReference type="SUPFAM" id="SSF49401">
    <property type="entry name" value="Bacterial adhesins"/>
    <property type="match status" value="1"/>
</dbReference>
<dbReference type="InterPro" id="IPR000259">
    <property type="entry name" value="Adhesion_dom_fimbrial"/>
</dbReference>
<dbReference type="AlphaFoldDB" id="A0AA42PWE3"/>
<dbReference type="InterPro" id="IPR036937">
    <property type="entry name" value="Adhesion_dom_fimbrial_sf"/>
</dbReference>
<gene>
    <name evidence="2" type="ORF">N5C39_24590</name>
</gene>
<feature type="domain" description="Fimbrial-type adhesion" evidence="1">
    <location>
        <begin position="50"/>
        <end position="181"/>
    </location>
</feature>
<dbReference type="GO" id="GO:0009289">
    <property type="term" value="C:pilus"/>
    <property type="evidence" value="ECO:0007669"/>
    <property type="project" value="InterPro"/>
</dbReference>
<accession>A0AA42PWE3</accession>
<dbReference type="EMBL" id="JAOCAP010000035">
    <property type="protein sequence ID" value="MDH1321536.1"/>
    <property type="molecule type" value="Genomic_DNA"/>
</dbReference>
<evidence type="ECO:0000313" key="2">
    <source>
        <dbReference type="EMBL" id="MDH1321536.1"/>
    </source>
</evidence>
<dbReference type="Proteomes" id="UP001158416">
    <property type="component" value="Unassembled WGS sequence"/>
</dbReference>
<dbReference type="Gene3D" id="2.60.40.1090">
    <property type="entry name" value="Fimbrial-type adhesion domain"/>
    <property type="match status" value="1"/>
</dbReference>
<dbReference type="Pfam" id="PF00419">
    <property type="entry name" value="Fimbrial"/>
    <property type="match status" value="1"/>
</dbReference>
<comment type="caution">
    <text evidence="2">The sequence shown here is derived from an EMBL/GenBank/DDBJ whole genome shotgun (WGS) entry which is preliminary data.</text>
</comment>
<dbReference type="PANTHER" id="PTHR33420">
    <property type="entry name" value="FIMBRIAL SUBUNIT ELFA-RELATED"/>
    <property type="match status" value="1"/>
</dbReference>
<dbReference type="InterPro" id="IPR008966">
    <property type="entry name" value="Adhesion_dom_sf"/>
</dbReference>
<evidence type="ECO:0000313" key="3">
    <source>
        <dbReference type="Proteomes" id="UP001158416"/>
    </source>
</evidence>
<sequence>MMKMMIVRTMTLAGYTQARTRAGVMALAFTLFFPGLPCRASQTGDSLSVTFHGTLKRKPCRISNNQTINISFGKIGTRKIDGINYKQPIAYTLTCEDQDPSAELTMMLNGRPTSYNAAAIETSVPGLGILILKDDQPMKIGERTSISQSSPPTLQAVPVQQQGSILAAGNFQATATLLAEYK</sequence>
<organism evidence="2 3">
    <name type="scientific">Enterobacter bugandensis</name>
    <dbReference type="NCBI Taxonomy" id="881260"/>
    <lineage>
        <taxon>Bacteria</taxon>
        <taxon>Pseudomonadati</taxon>
        <taxon>Pseudomonadota</taxon>
        <taxon>Gammaproteobacteria</taxon>
        <taxon>Enterobacterales</taxon>
        <taxon>Enterobacteriaceae</taxon>
        <taxon>Enterobacter</taxon>
    </lineage>
</organism>
<name>A0AA42PWE3_9ENTR</name>
<dbReference type="RefSeq" id="WP_280030528.1">
    <property type="nucleotide sequence ID" value="NZ_JAOCAP010000035.1"/>
</dbReference>